<proteinExistence type="predicted"/>
<protein>
    <submittedName>
        <fullName evidence="2">Uncharacterized protein</fullName>
    </submittedName>
</protein>
<gene>
    <name evidence="2" type="ORF">BN869_000000396_1</name>
</gene>
<feature type="compositionally biased region" description="Basic and acidic residues" evidence="1">
    <location>
        <begin position="193"/>
        <end position="203"/>
    </location>
</feature>
<feature type="compositionally biased region" description="Polar residues" evidence="1">
    <location>
        <begin position="257"/>
        <end position="272"/>
    </location>
</feature>
<feature type="compositionally biased region" description="Basic and acidic residues" evidence="1">
    <location>
        <begin position="13"/>
        <end position="33"/>
    </location>
</feature>
<feature type="compositionally biased region" description="Polar residues" evidence="1">
    <location>
        <begin position="288"/>
        <end position="301"/>
    </location>
</feature>
<dbReference type="AlphaFoldDB" id="A0A0B7JPB9"/>
<accession>A0A0B7JPB9</accession>
<dbReference type="EMBL" id="CDPU01000001">
    <property type="protein sequence ID" value="CEO44341.1"/>
    <property type="molecule type" value="Genomic_DNA"/>
</dbReference>
<feature type="region of interest" description="Disordered" evidence="1">
    <location>
        <begin position="385"/>
        <end position="417"/>
    </location>
</feature>
<sequence>MSIFSTIRKTRKDAKDQNAKLAEQKKKEEETTPYRHVPTHAATDAFASAPPRWREAADRARIIEHNQRRSAMASGSSQLSLPSATVPRVGSSLSYVSFPGSPLSLRARVPKSYSYSGVSPYSDGNRDVIYSAPSSAYAKPAPFKEQWHAESTSDETSSQDELEMRKPQRESVPQSNGPKDSPHRLHPASRSRRTSDASLDRRAVSNSTSQKAHGKSTSSRDPRPPPSMRGFSHTTPTPPSVPTQSYSAPGPSPGNDMATSPTQPDATTVRNTKSSRHNSAPILPGLTLDSTRLMPTSNPSSPLALATTVADDYLDSHTTTPNGNSSASNHEPNVPAIEPTKSQLNVQSTVIAPPSLPLHMVAPWEDDQNRGKHLDGKVEIVNTFPERAADFDSGDSPKHKTKRFSKSGGKLLKKHRR</sequence>
<evidence type="ECO:0000256" key="1">
    <source>
        <dbReference type="SAM" id="MobiDB-lite"/>
    </source>
</evidence>
<evidence type="ECO:0000313" key="2">
    <source>
        <dbReference type="EMBL" id="CEO44341.1"/>
    </source>
</evidence>
<feature type="region of interest" description="Disordered" evidence="1">
    <location>
        <begin position="64"/>
        <end position="86"/>
    </location>
</feature>
<feature type="region of interest" description="Disordered" evidence="1">
    <location>
        <begin position="141"/>
        <end position="337"/>
    </location>
</feature>
<feature type="compositionally biased region" description="Polar residues" evidence="1">
    <location>
        <begin position="73"/>
        <end position="83"/>
    </location>
</feature>
<organism evidence="2">
    <name type="scientific">Bionectria ochroleuca</name>
    <name type="common">Gliocladium roseum</name>
    <dbReference type="NCBI Taxonomy" id="29856"/>
    <lineage>
        <taxon>Eukaryota</taxon>
        <taxon>Fungi</taxon>
        <taxon>Dikarya</taxon>
        <taxon>Ascomycota</taxon>
        <taxon>Pezizomycotina</taxon>
        <taxon>Sordariomycetes</taxon>
        <taxon>Hypocreomycetidae</taxon>
        <taxon>Hypocreales</taxon>
        <taxon>Bionectriaceae</taxon>
        <taxon>Clonostachys</taxon>
    </lineage>
</organism>
<feature type="compositionally biased region" description="Basic residues" evidence="1">
    <location>
        <begin position="399"/>
        <end position="417"/>
    </location>
</feature>
<feature type="compositionally biased region" description="Polar residues" evidence="1">
    <location>
        <begin position="316"/>
        <end position="331"/>
    </location>
</feature>
<name>A0A0B7JPB9_BIOOC</name>
<feature type="region of interest" description="Disordered" evidence="1">
    <location>
        <begin position="1"/>
        <end position="51"/>
    </location>
</feature>
<feature type="compositionally biased region" description="Basic and acidic residues" evidence="1">
    <location>
        <begin position="387"/>
        <end position="398"/>
    </location>
</feature>
<reference evidence="2" key="1">
    <citation type="submission" date="2015-01" db="EMBL/GenBank/DDBJ databases">
        <authorList>
            <person name="Durling Mikael"/>
        </authorList>
    </citation>
    <scope>NUCLEOTIDE SEQUENCE</scope>
</reference>